<dbReference type="GeneID" id="116187971"/>
<protein>
    <recommendedName>
        <fullName evidence="2">DUF7812 domain-containing protein</fullName>
    </recommendedName>
</protein>
<dbReference type="PANTHER" id="PTHR36786">
    <property type="entry name" value="2-ISOPROPYLMALATE SYNTHASE"/>
    <property type="match status" value="1"/>
</dbReference>
<feature type="domain" description="DUF7812" evidence="2">
    <location>
        <begin position="119"/>
        <end position="607"/>
    </location>
</feature>
<feature type="region of interest" description="Disordered" evidence="1">
    <location>
        <begin position="1"/>
        <end position="20"/>
    </location>
</feature>
<proteinExistence type="predicted"/>
<dbReference type="Proteomes" id="UP000197138">
    <property type="component" value="Unassembled WGS sequence"/>
</dbReference>
<dbReference type="PANTHER" id="PTHR36786:SF1">
    <property type="entry name" value="2-ISOPROPYLMALATE SYNTHASE"/>
    <property type="match status" value="1"/>
</dbReference>
<organism evidence="3">
    <name type="scientific">Punica granatum</name>
    <name type="common">Pomegranate</name>
    <dbReference type="NCBI Taxonomy" id="22663"/>
    <lineage>
        <taxon>Eukaryota</taxon>
        <taxon>Viridiplantae</taxon>
        <taxon>Streptophyta</taxon>
        <taxon>Embryophyta</taxon>
        <taxon>Tracheophyta</taxon>
        <taxon>Spermatophyta</taxon>
        <taxon>Magnoliopsida</taxon>
        <taxon>eudicotyledons</taxon>
        <taxon>Gunneridae</taxon>
        <taxon>Pentapetalae</taxon>
        <taxon>rosids</taxon>
        <taxon>malvids</taxon>
        <taxon>Myrtales</taxon>
        <taxon>Lythraceae</taxon>
        <taxon>Punica</taxon>
    </lineage>
</organism>
<evidence type="ECO:0000256" key="1">
    <source>
        <dbReference type="SAM" id="MobiDB-lite"/>
    </source>
</evidence>
<evidence type="ECO:0000313" key="4">
    <source>
        <dbReference type="EMBL" id="PKI46187.1"/>
    </source>
</evidence>
<reference evidence="4 5" key="2">
    <citation type="submission" date="2017-11" db="EMBL/GenBank/DDBJ databases">
        <title>De-novo sequencing of pomegranate (Punica granatum L.) genome.</title>
        <authorList>
            <person name="Akparov Z."/>
            <person name="Amiraslanov A."/>
            <person name="Hajiyeva S."/>
            <person name="Abbasov M."/>
            <person name="Kaur K."/>
            <person name="Hamwieh A."/>
            <person name="Solovyev V."/>
            <person name="Salamov A."/>
            <person name="Braich B."/>
            <person name="Kosarev P."/>
            <person name="Mahmoud A."/>
            <person name="Hajiyev E."/>
            <person name="Babayeva S."/>
            <person name="Izzatullayeva V."/>
            <person name="Mammadov A."/>
            <person name="Mammadov A."/>
            <person name="Sharifova S."/>
            <person name="Ojaghi J."/>
            <person name="Eynullazada K."/>
            <person name="Bayramov B."/>
            <person name="Abdulazimova A."/>
            <person name="Shahmuradov I."/>
        </authorList>
    </citation>
    <scope>NUCLEOTIDE SEQUENCE [LARGE SCALE GENOMIC DNA]</scope>
    <source>
        <strain evidence="4">AG2017</strain>
        <strain evidence="5">cv. AG2017</strain>
        <tissue evidence="4">Leaf</tissue>
    </source>
</reference>
<dbReference type="Proteomes" id="UP000233551">
    <property type="component" value="Unassembled WGS sequence"/>
</dbReference>
<reference evidence="3" key="1">
    <citation type="submission" date="2017-06" db="EMBL/GenBank/DDBJ databases">
        <title>The pomegranate genome and the genomics of punicalagin biosynthesis.</title>
        <authorList>
            <person name="Xu C."/>
        </authorList>
    </citation>
    <scope>NUCLEOTIDE SEQUENCE [LARGE SCALE GENOMIC DNA]</scope>
    <source>
        <tissue evidence="3">Fresh leaf</tissue>
    </source>
</reference>
<dbReference type="AlphaFoldDB" id="A0A218XR92"/>
<dbReference type="EMBL" id="PGOL01002669">
    <property type="protein sequence ID" value="PKI46187.1"/>
    <property type="molecule type" value="Genomic_DNA"/>
</dbReference>
<evidence type="ECO:0000313" key="5">
    <source>
        <dbReference type="Proteomes" id="UP000233551"/>
    </source>
</evidence>
<dbReference type="Pfam" id="PF25104">
    <property type="entry name" value="DUF7812"/>
    <property type="match status" value="1"/>
</dbReference>
<comment type="caution">
    <text evidence="3">The sequence shown here is derived from an EMBL/GenBank/DDBJ whole genome shotgun (WGS) entry which is preliminary data.</text>
</comment>
<sequence length="750" mass="85486">MGSGGEVRGTVPSPPDTGKSPLHHIFKDAISAILTSESVGPSLLRSLYAFLRNFTLRTSLAVSYQQDILKLSSILFNDLEDRFKQYFVSLKEFSKCSTAREKTARPSLEFWCQIEELVLLLRCCLATLTWPSFDQSLVLEKAKFLLSILRRLISFDVSGRNGEQLIIFRKFRRKRTYDDDNGYTTSVVEDFFASLRFFEPTDPCCSSLCALLEVFADELLAAESLRKCFVCVESALSWQPLFKINVSSSEIELVLEVICAHLILLVSDEQAVENALDRLNRQHMKEPRFPELSVSGALNLLLNPILLSAPQLFQAHLILLVSEAIDADMSQQTMGLHVREIDFYFIAFEKSLYMYKRHISSYWDDIPLGYRASFSYSCPLERSLPSFRSCIKLVTEQKLDLLEARSESLWSLHMQNKPSESKDDLLSTSIAYIKENAGVLEESCRDEMSSVLISLTLRAFSDAPCDGSLYMKQGGSPKDIYLLSSILRLMSNSMMRIVWCLRHGGNNGRLNELKDFSSCRVYELLLGAMRCSQQFNVHLPVQSSFCKMMRAHPICRHKESNWMLLQFSGLLSLCFVGGFDFLVKACLSVMAALLNLIIFEEGSLLALRSQLRIGHKSSAFGHSCGEEEAAGEQRSSEKRKRSSQIASTFLKIQRHCSCIQEESGDHADSVGLTGRQEETCSGEVFFKCVLGASEQDYSDLVDFVEFKEGKDYSLWLKNREKYRRWRLEKTAVVRWRRKKMTMRKINLRKR</sequence>
<dbReference type="EMBL" id="MTKT01000813">
    <property type="protein sequence ID" value="OWM87350.1"/>
    <property type="molecule type" value="Genomic_DNA"/>
</dbReference>
<feature type="region of interest" description="Disordered" evidence="1">
    <location>
        <begin position="622"/>
        <end position="643"/>
    </location>
</feature>
<evidence type="ECO:0000259" key="2">
    <source>
        <dbReference type="Pfam" id="PF25104"/>
    </source>
</evidence>
<dbReference type="STRING" id="22663.A0A218XR92"/>
<name>A0A218XR92_PUNGR</name>
<keyword evidence="5" id="KW-1185">Reference proteome</keyword>
<gene>
    <name evidence="3" type="ORF">CDL15_Pgr022461</name>
    <name evidence="4" type="ORF">CRG98_033445</name>
</gene>
<dbReference type="InterPro" id="IPR056714">
    <property type="entry name" value="DUF7812"/>
</dbReference>
<evidence type="ECO:0000313" key="3">
    <source>
        <dbReference type="EMBL" id="OWM87350.1"/>
    </source>
</evidence>
<dbReference type="OrthoDB" id="1882119at2759"/>
<accession>A0A218XR92</accession>